<keyword evidence="6" id="KW-0547">Nucleotide-binding</keyword>
<dbReference type="GO" id="GO:0003848">
    <property type="term" value="F:2-amino-4-hydroxy-6-hydroxymethyldihydropteridine diphosphokinase activity"/>
    <property type="evidence" value="ECO:0007669"/>
    <property type="project" value="UniProtKB-EC"/>
</dbReference>
<proteinExistence type="inferred from homology"/>
<evidence type="ECO:0000313" key="14">
    <source>
        <dbReference type="EMBL" id="URJ28029.1"/>
    </source>
</evidence>
<keyword evidence="7" id="KW-0418">Kinase</keyword>
<gene>
    <name evidence="14" type="primary">folK</name>
    <name evidence="14" type="ORF">M9393_02490</name>
</gene>
<evidence type="ECO:0000256" key="8">
    <source>
        <dbReference type="ARBA" id="ARBA00022840"/>
    </source>
</evidence>
<keyword evidence="5 14" id="KW-0808">Transferase</keyword>
<protein>
    <recommendedName>
        <fullName evidence="4">2-amino-4-hydroxy-6-hydroxymethyldihydropteridine pyrophosphokinase</fullName>
        <ecNumber evidence="3">2.7.6.3</ecNumber>
    </recommendedName>
    <alternativeName>
        <fullName evidence="11">6-hydroxymethyl-7,8-dihydropterin pyrophosphokinase</fullName>
    </alternativeName>
    <alternativeName>
        <fullName evidence="12">7,8-dihydro-6-hydroxymethylpterin-pyrophosphokinase</fullName>
    </alternativeName>
</protein>
<evidence type="ECO:0000313" key="15">
    <source>
        <dbReference type="Proteomes" id="UP001056209"/>
    </source>
</evidence>
<evidence type="ECO:0000256" key="7">
    <source>
        <dbReference type="ARBA" id="ARBA00022777"/>
    </source>
</evidence>
<evidence type="ECO:0000256" key="11">
    <source>
        <dbReference type="ARBA" id="ARBA00029766"/>
    </source>
</evidence>
<evidence type="ECO:0000259" key="13">
    <source>
        <dbReference type="Pfam" id="PF01288"/>
    </source>
</evidence>
<evidence type="ECO:0000256" key="9">
    <source>
        <dbReference type="ARBA" id="ARBA00022909"/>
    </source>
</evidence>
<evidence type="ECO:0000256" key="1">
    <source>
        <dbReference type="ARBA" id="ARBA00005051"/>
    </source>
</evidence>
<dbReference type="EMBL" id="CP097753">
    <property type="protein sequence ID" value="URJ28029.1"/>
    <property type="molecule type" value="Genomic_DNA"/>
</dbReference>
<dbReference type="Gene3D" id="3.30.70.560">
    <property type="entry name" value="7,8-Dihydro-6-hydroxymethylpterin-pyrophosphokinase HPPK"/>
    <property type="match status" value="1"/>
</dbReference>
<dbReference type="GO" id="GO:0016301">
    <property type="term" value="F:kinase activity"/>
    <property type="evidence" value="ECO:0007669"/>
    <property type="project" value="UniProtKB-KW"/>
</dbReference>
<dbReference type="RefSeq" id="WP_250248419.1">
    <property type="nucleotide sequence ID" value="NZ_CP097753.1"/>
</dbReference>
<evidence type="ECO:0000256" key="3">
    <source>
        <dbReference type="ARBA" id="ARBA00013253"/>
    </source>
</evidence>
<dbReference type="GO" id="GO:0005524">
    <property type="term" value="F:ATP binding"/>
    <property type="evidence" value="ECO:0007669"/>
    <property type="project" value="UniProtKB-KW"/>
</dbReference>
<dbReference type="PANTHER" id="PTHR43071">
    <property type="entry name" value="2-AMINO-4-HYDROXY-6-HYDROXYMETHYLDIHYDROPTERIDINE PYROPHOSPHOKINASE"/>
    <property type="match status" value="1"/>
</dbReference>
<evidence type="ECO:0000256" key="12">
    <source>
        <dbReference type="ARBA" id="ARBA00033413"/>
    </source>
</evidence>
<evidence type="ECO:0000256" key="10">
    <source>
        <dbReference type="ARBA" id="ARBA00029409"/>
    </source>
</evidence>
<evidence type="ECO:0000256" key="4">
    <source>
        <dbReference type="ARBA" id="ARBA00016218"/>
    </source>
</evidence>
<evidence type="ECO:0000256" key="6">
    <source>
        <dbReference type="ARBA" id="ARBA00022741"/>
    </source>
</evidence>
<dbReference type="CDD" id="cd00483">
    <property type="entry name" value="HPPK"/>
    <property type="match status" value="1"/>
</dbReference>
<keyword evidence="8" id="KW-0067">ATP-binding</keyword>
<dbReference type="EC" id="2.7.6.3" evidence="3"/>
<evidence type="ECO:0000256" key="2">
    <source>
        <dbReference type="ARBA" id="ARBA00005810"/>
    </source>
</evidence>
<dbReference type="InterPro" id="IPR000550">
    <property type="entry name" value="Hppk"/>
</dbReference>
<comment type="pathway">
    <text evidence="1">Cofactor biosynthesis; tetrahydrofolate biosynthesis; 2-amino-4-hydroxy-6-hydroxymethyl-7,8-dihydropteridine diphosphate from 7,8-dihydroneopterin triphosphate: step 4/4.</text>
</comment>
<accession>A0A9Q8TVR9</accession>
<comment type="similarity">
    <text evidence="2">Belongs to the HPPK family.</text>
</comment>
<feature type="domain" description="7,8-dihydro-6-hydroxymethylpterin-pyrophosphokinase" evidence="13">
    <location>
        <begin position="6"/>
        <end position="135"/>
    </location>
</feature>
<dbReference type="Proteomes" id="UP001056209">
    <property type="component" value="Chromosome"/>
</dbReference>
<dbReference type="GO" id="GO:0046656">
    <property type="term" value="P:folic acid biosynthetic process"/>
    <property type="evidence" value="ECO:0007669"/>
    <property type="project" value="UniProtKB-KW"/>
</dbReference>
<keyword evidence="9" id="KW-0289">Folate biosynthesis</keyword>
<dbReference type="NCBIfam" id="TIGR01498">
    <property type="entry name" value="folK"/>
    <property type="match status" value="1"/>
</dbReference>
<sequence length="163" mass="18930">MERVWIGLGSNMSNPKKQADKAMWSLSNLPATKLIAFSSYYRSRPLGHKNQPDFLNAIIILDTNLSPKSLLSHIQYIEKKQGRVRLHNSLVWQSRTLDLDILLFGQHNIQTSELIIPHYDIYNREFIIYPLIELDNRLIFPNGKIITDIAKTVPENGLDFWKK</sequence>
<dbReference type="InterPro" id="IPR035907">
    <property type="entry name" value="Hppk_sf"/>
</dbReference>
<dbReference type="AlphaFoldDB" id="A0A9Q8TVR9"/>
<comment type="function">
    <text evidence="10">Catalyzes the transfer of pyrophosphate from adenosine triphosphate (ATP) to 6-hydroxymethyl-7,8-dihydropterin, an enzymatic step in folate biosynthesis pathway.</text>
</comment>
<dbReference type="PANTHER" id="PTHR43071:SF1">
    <property type="entry name" value="2-AMINO-4-HYDROXY-6-HYDROXYMETHYLDIHYDROPTERIDINE PYROPHOSPHOKINASE"/>
    <property type="match status" value="1"/>
</dbReference>
<evidence type="ECO:0000256" key="5">
    <source>
        <dbReference type="ARBA" id="ARBA00022679"/>
    </source>
</evidence>
<dbReference type="SUPFAM" id="SSF55083">
    <property type="entry name" value="6-hydroxymethyl-7,8-dihydropterin pyrophosphokinase, HPPK"/>
    <property type="match status" value="1"/>
</dbReference>
<name>A0A9Q8TVR9_9ENTR</name>
<dbReference type="Pfam" id="PF01288">
    <property type="entry name" value="HPPK"/>
    <property type="match status" value="1"/>
</dbReference>
<organism evidence="14 15">
    <name type="scientific">Candidatus Blochmannia vicinus</name>
    <name type="common">nom. nud.</name>
    <dbReference type="NCBI Taxonomy" id="251540"/>
    <lineage>
        <taxon>Bacteria</taxon>
        <taxon>Pseudomonadati</taxon>
        <taxon>Pseudomonadota</taxon>
        <taxon>Gammaproteobacteria</taxon>
        <taxon>Enterobacterales</taxon>
        <taxon>Enterobacteriaceae</taxon>
        <taxon>ant endosymbionts</taxon>
        <taxon>Candidatus Blochmanniella</taxon>
    </lineage>
</organism>
<reference evidence="14" key="1">
    <citation type="submission" date="2022-05" db="EMBL/GenBank/DDBJ databases">
        <title>Impact of host demography and evolutionary history on endosymbiont molecular evolution: a test in carpenter ants (Genus Camponotus) and their Blochmannia endosymbionts.</title>
        <authorList>
            <person name="Manthey J.D."/>
            <person name="Giron J.C."/>
            <person name="Hruska J.P."/>
        </authorList>
    </citation>
    <scope>NUCLEOTIDE SEQUENCE</scope>
    <source>
        <strain evidence="14">C-039</strain>
    </source>
</reference>